<dbReference type="EnsemblPlants" id="Pp3c2_17940V3.2">
    <property type="protein sequence ID" value="Pp3c2_17940V3.2"/>
    <property type="gene ID" value="Pp3c2_17940"/>
</dbReference>
<name>A0A2K1L206_PHYPA</name>
<organism evidence="2">
    <name type="scientific">Physcomitrium patens</name>
    <name type="common">Spreading-leaved earth moss</name>
    <name type="synonym">Physcomitrella patens</name>
    <dbReference type="NCBI Taxonomy" id="3218"/>
    <lineage>
        <taxon>Eukaryota</taxon>
        <taxon>Viridiplantae</taxon>
        <taxon>Streptophyta</taxon>
        <taxon>Embryophyta</taxon>
        <taxon>Bryophyta</taxon>
        <taxon>Bryophytina</taxon>
        <taxon>Bryopsida</taxon>
        <taxon>Funariidae</taxon>
        <taxon>Funariales</taxon>
        <taxon>Funariaceae</taxon>
        <taxon>Physcomitrium</taxon>
    </lineage>
</organism>
<evidence type="ECO:0000313" key="3">
    <source>
        <dbReference type="EnsemblPlants" id="Pp3c2_17940V3.1"/>
    </source>
</evidence>
<dbReference type="Gramene" id="Pp3c2_17940V3.2">
    <property type="protein sequence ID" value="Pp3c2_17940V3.2"/>
    <property type="gene ID" value="Pp3c2_17940"/>
</dbReference>
<protein>
    <submittedName>
        <fullName evidence="2 3">Uncharacterized protein</fullName>
    </submittedName>
</protein>
<dbReference type="EMBL" id="ABEU02000002">
    <property type="protein sequence ID" value="PNR60067.1"/>
    <property type="molecule type" value="Genomic_DNA"/>
</dbReference>
<dbReference type="AlphaFoldDB" id="A0A2K1L206"/>
<reference evidence="3" key="3">
    <citation type="submission" date="2020-12" db="UniProtKB">
        <authorList>
            <consortium name="EnsemblPlants"/>
        </authorList>
    </citation>
    <scope>IDENTIFICATION</scope>
</reference>
<dbReference type="Gramene" id="Pp3c2_17940V3.1">
    <property type="protein sequence ID" value="Pp3c2_17940V3.1"/>
    <property type="gene ID" value="Pp3c2_17940"/>
</dbReference>
<reference evidence="2 4" key="2">
    <citation type="journal article" date="2018" name="Plant J.">
        <title>The Physcomitrella patens chromosome-scale assembly reveals moss genome structure and evolution.</title>
        <authorList>
            <person name="Lang D."/>
            <person name="Ullrich K.K."/>
            <person name="Murat F."/>
            <person name="Fuchs J."/>
            <person name="Jenkins J."/>
            <person name="Haas F.B."/>
            <person name="Piednoel M."/>
            <person name="Gundlach H."/>
            <person name="Van Bel M."/>
            <person name="Meyberg R."/>
            <person name="Vives C."/>
            <person name="Morata J."/>
            <person name="Symeonidi A."/>
            <person name="Hiss M."/>
            <person name="Muchero W."/>
            <person name="Kamisugi Y."/>
            <person name="Saleh O."/>
            <person name="Blanc G."/>
            <person name="Decker E.L."/>
            <person name="van Gessel N."/>
            <person name="Grimwood J."/>
            <person name="Hayes R.D."/>
            <person name="Graham S.W."/>
            <person name="Gunter L.E."/>
            <person name="McDaniel S.F."/>
            <person name="Hoernstein S.N.W."/>
            <person name="Larsson A."/>
            <person name="Li F.W."/>
            <person name="Perroud P.F."/>
            <person name="Phillips J."/>
            <person name="Ranjan P."/>
            <person name="Rokshar D.S."/>
            <person name="Rothfels C.J."/>
            <person name="Schneider L."/>
            <person name="Shu S."/>
            <person name="Stevenson D.W."/>
            <person name="Thummler F."/>
            <person name="Tillich M."/>
            <person name="Villarreal Aguilar J.C."/>
            <person name="Widiez T."/>
            <person name="Wong G.K."/>
            <person name="Wymore A."/>
            <person name="Zhang Y."/>
            <person name="Zimmer A.D."/>
            <person name="Quatrano R.S."/>
            <person name="Mayer K.F.X."/>
            <person name="Goodstein D."/>
            <person name="Casacuberta J.M."/>
            <person name="Vandepoele K."/>
            <person name="Reski R."/>
            <person name="Cuming A.C."/>
            <person name="Tuskan G.A."/>
            <person name="Maumus F."/>
            <person name="Salse J."/>
            <person name="Schmutz J."/>
            <person name="Rensing S.A."/>
        </authorList>
    </citation>
    <scope>NUCLEOTIDE SEQUENCE [LARGE SCALE GENOMIC DNA]</scope>
    <source>
        <strain evidence="3 4">cv. Gransden 2004</strain>
    </source>
</reference>
<evidence type="ECO:0000256" key="1">
    <source>
        <dbReference type="SAM" id="MobiDB-lite"/>
    </source>
</evidence>
<accession>A0A2K1L206</accession>
<dbReference type="Proteomes" id="UP000006727">
    <property type="component" value="Chromosome 2"/>
</dbReference>
<reference evidence="2 4" key="1">
    <citation type="journal article" date="2008" name="Science">
        <title>The Physcomitrella genome reveals evolutionary insights into the conquest of land by plants.</title>
        <authorList>
            <person name="Rensing S."/>
            <person name="Lang D."/>
            <person name="Zimmer A."/>
            <person name="Terry A."/>
            <person name="Salamov A."/>
            <person name="Shapiro H."/>
            <person name="Nishiyama T."/>
            <person name="Perroud P.-F."/>
            <person name="Lindquist E."/>
            <person name="Kamisugi Y."/>
            <person name="Tanahashi T."/>
            <person name="Sakakibara K."/>
            <person name="Fujita T."/>
            <person name="Oishi K."/>
            <person name="Shin-I T."/>
            <person name="Kuroki Y."/>
            <person name="Toyoda A."/>
            <person name="Suzuki Y."/>
            <person name="Hashimoto A."/>
            <person name="Yamaguchi K."/>
            <person name="Sugano A."/>
            <person name="Kohara Y."/>
            <person name="Fujiyama A."/>
            <person name="Anterola A."/>
            <person name="Aoki S."/>
            <person name="Ashton N."/>
            <person name="Barbazuk W.B."/>
            <person name="Barker E."/>
            <person name="Bennetzen J."/>
            <person name="Bezanilla M."/>
            <person name="Blankenship R."/>
            <person name="Cho S.H."/>
            <person name="Dutcher S."/>
            <person name="Estelle M."/>
            <person name="Fawcett J.A."/>
            <person name="Gundlach H."/>
            <person name="Hanada K."/>
            <person name="Heyl A."/>
            <person name="Hicks K.A."/>
            <person name="Hugh J."/>
            <person name="Lohr M."/>
            <person name="Mayer K."/>
            <person name="Melkozernov A."/>
            <person name="Murata T."/>
            <person name="Nelson D."/>
            <person name="Pils B."/>
            <person name="Prigge M."/>
            <person name="Reiss B."/>
            <person name="Renner T."/>
            <person name="Rombauts S."/>
            <person name="Rushton P."/>
            <person name="Sanderfoot A."/>
            <person name="Schween G."/>
            <person name="Shiu S.-H."/>
            <person name="Stueber K."/>
            <person name="Theodoulou F.L."/>
            <person name="Tu H."/>
            <person name="Van de Peer Y."/>
            <person name="Verrier P.J."/>
            <person name="Waters E."/>
            <person name="Wood A."/>
            <person name="Yang L."/>
            <person name="Cove D."/>
            <person name="Cuming A."/>
            <person name="Hasebe M."/>
            <person name="Lucas S."/>
            <person name="Mishler D.B."/>
            <person name="Reski R."/>
            <person name="Grigoriev I."/>
            <person name="Quatrano R.S."/>
            <person name="Boore J.L."/>
        </authorList>
    </citation>
    <scope>NUCLEOTIDE SEQUENCE [LARGE SCALE GENOMIC DNA]</scope>
    <source>
        <strain evidence="3 4">cv. Gransden 2004</strain>
    </source>
</reference>
<feature type="region of interest" description="Disordered" evidence="1">
    <location>
        <begin position="1"/>
        <end position="21"/>
    </location>
</feature>
<gene>
    <name evidence="2" type="ORF">PHYPA_002860</name>
</gene>
<keyword evidence="4" id="KW-1185">Reference proteome</keyword>
<dbReference type="EnsemblPlants" id="Pp3c2_17940V3.1">
    <property type="protein sequence ID" value="Pp3c2_17940V3.1"/>
    <property type="gene ID" value="Pp3c2_17940"/>
</dbReference>
<proteinExistence type="predicted"/>
<dbReference type="InParanoid" id="A0A2K1L206"/>
<sequence length="99" mass="11058">MELSKAVGRMKPWQRSPSNPESVQKLCGCNDEAGKMLACCKLRRSVAAAAYDGEILQRSDLHTHVDQKAITLSRSGRSVVIGFKRAVAVCFWFHDMKFT</sequence>
<evidence type="ECO:0000313" key="2">
    <source>
        <dbReference type="EMBL" id="PNR60067.1"/>
    </source>
</evidence>
<evidence type="ECO:0000313" key="4">
    <source>
        <dbReference type="Proteomes" id="UP000006727"/>
    </source>
</evidence>